<evidence type="ECO:0000313" key="2">
    <source>
        <dbReference type="Proteomes" id="UP000234275"/>
    </source>
</evidence>
<keyword evidence="2" id="KW-1185">Reference proteome</keyword>
<dbReference type="STRING" id="1392250.A0A2I2G077"/>
<dbReference type="Proteomes" id="UP000234275">
    <property type="component" value="Unassembled WGS sequence"/>
</dbReference>
<dbReference type="OrthoDB" id="4177740at2759"/>
<gene>
    <name evidence="1" type="ORF">P170DRAFT_439905</name>
</gene>
<name>A0A2I2G077_9EURO</name>
<dbReference type="AlphaFoldDB" id="A0A2I2G077"/>
<accession>A0A2I2G077</accession>
<dbReference type="VEuPathDB" id="FungiDB:P170DRAFT_439905"/>
<dbReference type="GeneID" id="36557641"/>
<sequence length="330" mass="37654">MECLVFVEDLQEISGESPGGSAIAQQPPGGKKHTRLKETLIDCDFSSPLQSLSRPPYSVDSVAMLVPVPELPERTEMRKALRDLINHVTNLQVDQISMFPSEIDQLRFECMALDEKSADRPSFFTPLPASLLRDPDDDFDREYEMKYQTFDSAPDDLRGPKSCAMRIDDYFSHYAGHCSYIIPKEDLVWSSVNFDIVAPYLNLHRYAHPEFGTTWVEEVRKGPYSQVKTTIYNNLNADDEHILEGELLSVLRLMMAHLRRGRFVDHMIAPVMAFSFMGPQHARVIEGYMEGHTVVVRPSKLYDLRTKDEAAFKTLAEWYFGKPRGPTLPS</sequence>
<comment type="caution">
    <text evidence="1">The sequence shown here is derived from an EMBL/GenBank/DDBJ whole genome shotgun (WGS) entry which is preliminary data.</text>
</comment>
<proteinExistence type="predicted"/>
<dbReference type="EMBL" id="MSFO01000007">
    <property type="protein sequence ID" value="PLB46292.1"/>
    <property type="molecule type" value="Genomic_DNA"/>
</dbReference>
<evidence type="ECO:0000313" key="1">
    <source>
        <dbReference type="EMBL" id="PLB46292.1"/>
    </source>
</evidence>
<reference evidence="1 2" key="1">
    <citation type="submission" date="2016-12" db="EMBL/GenBank/DDBJ databases">
        <title>The genomes of Aspergillus section Nigri reveals drivers in fungal speciation.</title>
        <authorList>
            <consortium name="DOE Joint Genome Institute"/>
            <person name="Vesth T.C."/>
            <person name="Nybo J."/>
            <person name="Theobald S."/>
            <person name="Brandl J."/>
            <person name="Frisvad J.C."/>
            <person name="Nielsen K.F."/>
            <person name="Lyhne E.K."/>
            <person name="Kogle M.E."/>
            <person name="Kuo A."/>
            <person name="Riley R."/>
            <person name="Clum A."/>
            <person name="Nolan M."/>
            <person name="Lipzen A."/>
            <person name="Salamov A."/>
            <person name="Henrissat B."/>
            <person name="Wiebenga A."/>
            <person name="De Vries R.P."/>
            <person name="Grigoriev I.V."/>
            <person name="Mortensen U.H."/>
            <person name="Andersen M.R."/>
            <person name="Baker S.E."/>
        </authorList>
    </citation>
    <scope>NUCLEOTIDE SEQUENCE [LARGE SCALE GENOMIC DNA]</scope>
    <source>
        <strain evidence="1 2">IBT 23096</strain>
    </source>
</reference>
<dbReference type="RefSeq" id="XP_024701594.1">
    <property type="nucleotide sequence ID" value="XM_024849942.1"/>
</dbReference>
<protein>
    <submittedName>
        <fullName evidence="1">Uncharacterized protein</fullName>
    </submittedName>
</protein>
<organism evidence="1 2">
    <name type="scientific">Aspergillus steynii IBT 23096</name>
    <dbReference type="NCBI Taxonomy" id="1392250"/>
    <lineage>
        <taxon>Eukaryota</taxon>
        <taxon>Fungi</taxon>
        <taxon>Dikarya</taxon>
        <taxon>Ascomycota</taxon>
        <taxon>Pezizomycotina</taxon>
        <taxon>Eurotiomycetes</taxon>
        <taxon>Eurotiomycetidae</taxon>
        <taxon>Eurotiales</taxon>
        <taxon>Aspergillaceae</taxon>
        <taxon>Aspergillus</taxon>
        <taxon>Aspergillus subgen. Circumdati</taxon>
    </lineage>
</organism>